<organism evidence="2 3">
    <name type="scientific">Mycobacteroides abscessus subsp. bolletii 1513</name>
    <dbReference type="NCBI Taxonomy" id="1299321"/>
    <lineage>
        <taxon>Bacteria</taxon>
        <taxon>Bacillati</taxon>
        <taxon>Actinomycetota</taxon>
        <taxon>Actinomycetes</taxon>
        <taxon>Mycobacteriales</taxon>
        <taxon>Mycobacteriaceae</taxon>
        <taxon>Mycobacteroides</taxon>
        <taxon>Mycobacteroides abscessus</taxon>
    </lineage>
</organism>
<comment type="caution">
    <text evidence="2">The sequence shown here is derived from an EMBL/GenBank/DDBJ whole genome shotgun (WGS) entry which is preliminary data.</text>
</comment>
<dbReference type="AlphaFoldDB" id="X8DP85"/>
<evidence type="ECO:0000313" key="2">
    <source>
        <dbReference type="EMBL" id="EUA69523.1"/>
    </source>
</evidence>
<feature type="transmembrane region" description="Helical" evidence="1">
    <location>
        <begin position="20"/>
        <end position="39"/>
    </location>
</feature>
<proteinExistence type="predicted"/>
<sequence length="40" mass="4293">MIAFSWNSAGVACRYTSSFFAAVAGFMDCAFGLLMASAYR</sequence>
<keyword evidence="1" id="KW-0472">Membrane</keyword>
<dbReference type="Proteomes" id="UP000023351">
    <property type="component" value="Unassembled WGS sequence"/>
</dbReference>
<gene>
    <name evidence="2" type="ORF">I540_3956</name>
</gene>
<accession>X8DP85</accession>
<dbReference type="EMBL" id="JAOJ01000002">
    <property type="protein sequence ID" value="EUA69523.1"/>
    <property type="molecule type" value="Genomic_DNA"/>
</dbReference>
<name>X8DP85_9MYCO</name>
<keyword evidence="1" id="KW-1133">Transmembrane helix</keyword>
<evidence type="ECO:0000256" key="1">
    <source>
        <dbReference type="SAM" id="Phobius"/>
    </source>
</evidence>
<evidence type="ECO:0000313" key="3">
    <source>
        <dbReference type="Proteomes" id="UP000023351"/>
    </source>
</evidence>
<reference evidence="2 3" key="1">
    <citation type="submission" date="2013-12" db="EMBL/GenBank/DDBJ databases">
        <authorList>
            <person name="Zelazny A."/>
            <person name="Olivier K."/>
            <person name="Holland S."/>
            <person name="Lenaerts A."/>
            <person name="Ordway D."/>
            <person name="DeGroote M.A."/>
            <person name="Parker T."/>
            <person name="Sizemore C."/>
            <person name="Tallon L.J."/>
            <person name="Sadzewicz L.K."/>
            <person name="Sengamalay N."/>
            <person name="Fraser C.M."/>
            <person name="Hine E."/>
            <person name="Shefchek K.A."/>
            <person name="Das S.P."/>
            <person name="Tettelin H."/>
        </authorList>
    </citation>
    <scope>NUCLEOTIDE SEQUENCE [LARGE SCALE GENOMIC DNA]</scope>
    <source>
        <strain evidence="2 3">1513</strain>
    </source>
</reference>
<protein>
    <submittedName>
        <fullName evidence="2">Putative membrane protein</fullName>
    </submittedName>
</protein>
<keyword evidence="1" id="KW-0812">Transmembrane</keyword>